<dbReference type="InterPro" id="IPR038620">
    <property type="entry name" value="YdcP-like_sf"/>
</dbReference>
<comment type="caution">
    <text evidence="1">The sequence shown here is derived from an EMBL/GenBank/DDBJ whole genome shotgun (WGS) entry which is preliminary data.</text>
</comment>
<dbReference type="InterPro" id="IPR010365">
    <property type="entry name" value="DUF961"/>
</dbReference>
<name>A0A6N7V1E6_9FIRM</name>
<dbReference type="EMBL" id="VULY01000018">
    <property type="protein sequence ID" value="MSR93950.1"/>
    <property type="molecule type" value="Genomic_DNA"/>
</dbReference>
<gene>
    <name evidence="1" type="ORF">FYJ34_06705</name>
</gene>
<evidence type="ECO:0000313" key="2">
    <source>
        <dbReference type="Proteomes" id="UP000434409"/>
    </source>
</evidence>
<dbReference type="Pfam" id="PF06125">
    <property type="entry name" value="DUF961"/>
    <property type="match status" value="1"/>
</dbReference>
<sequence length="113" mass="12698">MCMNNLPKGAVPDMEKSFGVLTFLGSDPEPIRRRNSRGNAVVIGRRYRLLSETQTGEEIEVIVKDSQPKNLMMGDEVILSNPIVDFISVDSQFQNGNRTVQTRFNADQIDLKV</sequence>
<accession>A0A6N7V1E6</accession>
<keyword evidence="2" id="KW-1185">Reference proteome</keyword>
<dbReference type="Proteomes" id="UP000434409">
    <property type="component" value="Unassembled WGS sequence"/>
</dbReference>
<reference evidence="1 2" key="1">
    <citation type="submission" date="2019-08" db="EMBL/GenBank/DDBJ databases">
        <title>In-depth cultivation of the pig gut microbiome towards novel bacterial diversity and tailored functional studies.</title>
        <authorList>
            <person name="Wylensek D."/>
            <person name="Hitch T.C.A."/>
            <person name="Clavel T."/>
        </authorList>
    </citation>
    <scope>NUCLEOTIDE SEQUENCE [LARGE SCALE GENOMIC DNA]</scope>
    <source>
        <strain evidence="1 2">68-1-5</strain>
    </source>
</reference>
<proteinExistence type="predicted"/>
<organism evidence="1 2">
    <name type="scientific">Suipraeoptans intestinalis</name>
    <dbReference type="NCBI Taxonomy" id="2606628"/>
    <lineage>
        <taxon>Bacteria</taxon>
        <taxon>Bacillati</taxon>
        <taxon>Bacillota</taxon>
        <taxon>Clostridia</taxon>
        <taxon>Lachnospirales</taxon>
        <taxon>Lachnospiraceae</taxon>
        <taxon>Suipraeoptans</taxon>
    </lineage>
</organism>
<dbReference type="AlphaFoldDB" id="A0A6N7V1E6"/>
<evidence type="ECO:0000313" key="1">
    <source>
        <dbReference type="EMBL" id="MSR93950.1"/>
    </source>
</evidence>
<protein>
    <submittedName>
        <fullName evidence="1">DUF961 domain-containing protein</fullName>
    </submittedName>
</protein>
<dbReference type="Gene3D" id="2.40.50.390">
    <property type="entry name" value="Conjugative transposon protein, DUF961"/>
    <property type="match status" value="1"/>
</dbReference>